<feature type="region of interest" description="Disordered" evidence="1">
    <location>
        <begin position="1"/>
        <end position="42"/>
    </location>
</feature>
<evidence type="ECO:0000256" key="1">
    <source>
        <dbReference type="SAM" id="MobiDB-lite"/>
    </source>
</evidence>
<organism evidence="2 3">
    <name type="scientific">Sistotremastrum suecicum HHB10207 ss-3</name>
    <dbReference type="NCBI Taxonomy" id="1314776"/>
    <lineage>
        <taxon>Eukaryota</taxon>
        <taxon>Fungi</taxon>
        <taxon>Dikarya</taxon>
        <taxon>Basidiomycota</taxon>
        <taxon>Agaricomycotina</taxon>
        <taxon>Agaricomycetes</taxon>
        <taxon>Sistotremastrales</taxon>
        <taxon>Sistotremastraceae</taxon>
        <taxon>Sistotremastrum</taxon>
    </lineage>
</organism>
<keyword evidence="3" id="KW-1185">Reference proteome</keyword>
<name>A0A165YSY1_9AGAM</name>
<feature type="region of interest" description="Disordered" evidence="1">
    <location>
        <begin position="347"/>
        <end position="374"/>
    </location>
</feature>
<gene>
    <name evidence="2" type="ORF">SISSUDRAFT_1054058</name>
</gene>
<feature type="region of interest" description="Disordered" evidence="1">
    <location>
        <begin position="273"/>
        <end position="323"/>
    </location>
</feature>
<dbReference type="EMBL" id="KV428232">
    <property type="protein sequence ID" value="KZT33572.1"/>
    <property type="molecule type" value="Genomic_DNA"/>
</dbReference>
<reference evidence="2 3" key="1">
    <citation type="journal article" date="2016" name="Mol. Biol. Evol.">
        <title>Comparative Genomics of Early-Diverging Mushroom-Forming Fungi Provides Insights into the Origins of Lignocellulose Decay Capabilities.</title>
        <authorList>
            <person name="Nagy L.G."/>
            <person name="Riley R."/>
            <person name="Tritt A."/>
            <person name="Adam C."/>
            <person name="Daum C."/>
            <person name="Floudas D."/>
            <person name="Sun H."/>
            <person name="Yadav J.S."/>
            <person name="Pangilinan J."/>
            <person name="Larsson K.H."/>
            <person name="Matsuura K."/>
            <person name="Barry K."/>
            <person name="Labutti K."/>
            <person name="Kuo R."/>
            <person name="Ohm R.A."/>
            <person name="Bhattacharya S.S."/>
            <person name="Shirouzu T."/>
            <person name="Yoshinaga Y."/>
            <person name="Martin F.M."/>
            <person name="Grigoriev I.V."/>
            <person name="Hibbett D.S."/>
        </authorList>
    </citation>
    <scope>NUCLEOTIDE SEQUENCE [LARGE SCALE GENOMIC DNA]</scope>
    <source>
        <strain evidence="2 3">HHB10207 ss-3</strain>
    </source>
</reference>
<accession>A0A165YSY1</accession>
<feature type="compositionally biased region" description="Basic and acidic residues" evidence="1">
    <location>
        <begin position="1"/>
        <end position="10"/>
    </location>
</feature>
<dbReference type="Proteomes" id="UP000076798">
    <property type="component" value="Unassembled WGS sequence"/>
</dbReference>
<dbReference type="AlphaFoldDB" id="A0A165YSY1"/>
<proteinExistence type="predicted"/>
<evidence type="ECO:0000313" key="3">
    <source>
        <dbReference type="Proteomes" id="UP000076798"/>
    </source>
</evidence>
<sequence length="608" mass="67691">MENRQHDGDRATPAALKLQRQTSTSTSGGVRASEPTESPGLTHDAATAITRYLSPDDLPKVSEHVWPRVAAKLQRFNFAEAGSTIRELAAPGDGFIEDPDRDLLLIPQSRADGIRILVKILTRVFTSALDSLHRSRTKVPHYSLQNELREHGLVIINWPYGVRAAFSVRAAASTYFEMKRLIRAFLHPNPASRAQVVSRHHFPPGTHPGYISYVSSFDEDPRKRIVVDEDYMHEDPLPPLVRHRPVGQCLCHLATCNPLDLSDFINERNELVDSEPNEDLGPKHPEKRASEDLPSPSRRSKQNSDPQPPPPLPLNSDPGTRLPNHTLAAAKWANLASDGLSLVLNHMPRSDVPSGPPSMPLAASSPSPPLQSNVLEGNSVEADAAPHGSPHPLSDDTSAPVRAVERIASPPSVIDLCSSSPEPFDPTDPTEELSEAMTNVRSIQKLTIDNRDKEEFASKILNKLSCIPPTPVLPPLTESDWSDVVQLAKIHHVEEAWFRNRMKQWISHLLKISVVPLEHLAVTVRATQKLVQALKPHFGSKFDHEIKGRILMWWINVIQPGASRRTYNEAWCLLGELSDLHDLTCEDADKIEVYWKEVYRLSLQDPTQ</sequence>
<evidence type="ECO:0000313" key="2">
    <source>
        <dbReference type="EMBL" id="KZT33572.1"/>
    </source>
</evidence>
<protein>
    <submittedName>
        <fullName evidence="2">Uncharacterized protein</fullName>
    </submittedName>
</protein>
<feature type="compositionally biased region" description="Polar residues" evidence="1">
    <location>
        <begin position="19"/>
        <end position="28"/>
    </location>
</feature>
<feature type="compositionally biased region" description="Basic and acidic residues" evidence="1">
    <location>
        <begin position="280"/>
        <end position="291"/>
    </location>
</feature>